<reference evidence="1" key="1">
    <citation type="journal article" date="2018" name="BMC Genomics">
        <title>Comparative genomics of the wheat fungal pathogen Pyrenophora tritici-repentis reveals chromosomal variations and genome plasticity.</title>
        <authorList>
            <person name="Moolhuijzen P."/>
            <person name="See P.T."/>
            <person name="Hane J.K."/>
            <person name="Shi G."/>
            <person name="Liu Z."/>
            <person name="Oliver R.P."/>
            <person name="Moffat C.S."/>
        </authorList>
    </citation>
    <scope>NUCLEOTIDE SEQUENCE [LARGE SCALE GENOMIC DNA]</scope>
    <source>
        <strain evidence="1">M4</strain>
    </source>
</reference>
<evidence type="ECO:0000313" key="1">
    <source>
        <dbReference type="EMBL" id="KAF7576332.1"/>
    </source>
</evidence>
<dbReference type="EMBL" id="NQIK02000001">
    <property type="protein sequence ID" value="KAF7576332.1"/>
    <property type="molecule type" value="Genomic_DNA"/>
</dbReference>
<comment type="caution">
    <text evidence="1">The sequence shown here is derived from an EMBL/GenBank/DDBJ whole genome shotgun (WGS) entry which is preliminary data.</text>
</comment>
<evidence type="ECO:0000313" key="2">
    <source>
        <dbReference type="Proteomes" id="UP000245464"/>
    </source>
</evidence>
<accession>A0A2W1HI15</accession>
<gene>
    <name evidence="1" type="ORF">PtrM4_005720</name>
</gene>
<dbReference type="Proteomes" id="UP000245464">
    <property type="component" value="Chromosome 1"/>
</dbReference>
<dbReference type="AlphaFoldDB" id="A0A2W1HI15"/>
<dbReference type="RefSeq" id="XP_065964980.1">
    <property type="nucleotide sequence ID" value="XM_066102778.1"/>
</dbReference>
<organism evidence="1 2">
    <name type="scientific">Pyrenophora tritici-repentis</name>
    <dbReference type="NCBI Taxonomy" id="45151"/>
    <lineage>
        <taxon>Eukaryota</taxon>
        <taxon>Fungi</taxon>
        <taxon>Dikarya</taxon>
        <taxon>Ascomycota</taxon>
        <taxon>Pezizomycotina</taxon>
        <taxon>Dothideomycetes</taxon>
        <taxon>Pleosporomycetidae</taxon>
        <taxon>Pleosporales</taxon>
        <taxon>Pleosporineae</taxon>
        <taxon>Pleosporaceae</taxon>
        <taxon>Pyrenophora</taxon>
    </lineage>
</organism>
<name>A0A2W1HI15_9PLEO</name>
<protein>
    <submittedName>
        <fullName evidence="1">Uncharacterized protein</fullName>
    </submittedName>
</protein>
<dbReference type="KEGG" id="ptrr:90953894"/>
<sequence length="68" mass="7294">MVPQIFKAPLERMKTVVVCAWPEVQGTLQNGLECGLVDVEVLCESGKGRSGFEAATRVVHAGTTGYKT</sequence>
<dbReference type="GeneID" id="90953894"/>
<proteinExistence type="predicted"/>